<accession>A0A835AGA4</accession>
<gene>
    <name evidence="1" type="ORF">HU200_057014</name>
</gene>
<evidence type="ECO:0000313" key="1">
    <source>
        <dbReference type="EMBL" id="KAF8661592.1"/>
    </source>
</evidence>
<comment type="caution">
    <text evidence="1">The sequence shown here is derived from an EMBL/GenBank/DDBJ whole genome shotgun (WGS) entry which is preliminary data.</text>
</comment>
<dbReference type="AlphaFoldDB" id="A0A835AGA4"/>
<dbReference type="EMBL" id="JACEFO010002394">
    <property type="protein sequence ID" value="KAF8661592.1"/>
    <property type="molecule type" value="Genomic_DNA"/>
</dbReference>
<protein>
    <submittedName>
        <fullName evidence="1">Uncharacterized protein</fullName>
    </submittedName>
</protein>
<dbReference type="Proteomes" id="UP000636709">
    <property type="component" value="Unassembled WGS sequence"/>
</dbReference>
<evidence type="ECO:0000313" key="2">
    <source>
        <dbReference type="Proteomes" id="UP000636709"/>
    </source>
</evidence>
<proteinExistence type="predicted"/>
<keyword evidence="2" id="KW-1185">Reference proteome</keyword>
<sequence>MATMFNGDVCLLIPVLLSSESSPTMCHAELFREATGGIQHRARHFLCLYRPAGEVRNYYLLLRTVSLMY</sequence>
<name>A0A835AGA4_9POAL</name>
<organism evidence="1 2">
    <name type="scientific">Digitaria exilis</name>
    <dbReference type="NCBI Taxonomy" id="1010633"/>
    <lineage>
        <taxon>Eukaryota</taxon>
        <taxon>Viridiplantae</taxon>
        <taxon>Streptophyta</taxon>
        <taxon>Embryophyta</taxon>
        <taxon>Tracheophyta</taxon>
        <taxon>Spermatophyta</taxon>
        <taxon>Magnoliopsida</taxon>
        <taxon>Liliopsida</taxon>
        <taxon>Poales</taxon>
        <taxon>Poaceae</taxon>
        <taxon>PACMAD clade</taxon>
        <taxon>Panicoideae</taxon>
        <taxon>Panicodae</taxon>
        <taxon>Paniceae</taxon>
        <taxon>Anthephorinae</taxon>
        <taxon>Digitaria</taxon>
    </lineage>
</organism>
<reference evidence="1" key="1">
    <citation type="submission" date="2020-07" db="EMBL/GenBank/DDBJ databases">
        <title>Genome sequence and genetic diversity analysis of an under-domesticated orphan crop, white fonio (Digitaria exilis).</title>
        <authorList>
            <person name="Bennetzen J.L."/>
            <person name="Chen S."/>
            <person name="Ma X."/>
            <person name="Wang X."/>
            <person name="Yssel A.E.J."/>
            <person name="Chaluvadi S.R."/>
            <person name="Johnson M."/>
            <person name="Gangashetty P."/>
            <person name="Hamidou F."/>
            <person name="Sanogo M.D."/>
            <person name="Zwaenepoel A."/>
            <person name="Wallace J."/>
            <person name="Van De Peer Y."/>
            <person name="Van Deynze A."/>
        </authorList>
    </citation>
    <scope>NUCLEOTIDE SEQUENCE</scope>
    <source>
        <tissue evidence="1">Leaves</tissue>
    </source>
</reference>